<feature type="transmembrane region" description="Helical" evidence="1">
    <location>
        <begin position="115"/>
        <end position="135"/>
    </location>
</feature>
<dbReference type="PANTHER" id="PTHR35337">
    <property type="entry name" value="SLR1478 PROTEIN"/>
    <property type="match status" value="1"/>
</dbReference>
<comment type="caution">
    <text evidence="2">The sequence shown here is derived from an EMBL/GenBank/DDBJ whole genome shotgun (WGS) entry which is preliminary data.</text>
</comment>
<gene>
    <name evidence="2" type="ORF">Pen02_10040</name>
</gene>
<dbReference type="Pfam" id="PF01944">
    <property type="entry name" value="SpoIIM"/>
    <property type="match status" value="1"/>
</dbReference>
<reference evidence="2 3" key="1">
    <citation type="submission" date="2021-01" db="EMBL/GenBank/DDBJ databases">
        <title>Whole genome shotgun sequence of Plantactinospora endophytica NBRC 110450.</title>
        <authorList>
            <person name="Komaki H."/>
            <person name="Tamura T."/>
        </authorList>
    </citation>
    <scope>NUCLEOTIDE SEQUENCE [LARGE SCALE GENOMIC DNA]</scope>
    <source>
        <strain evidence="2 3">NBRC 110450</strain>
    </source>
</reference>
<evidence type="ECO:0000313" key="3">
    <source>
        <dbReference type="Proteomes" id="UP000646749"/>
    </source>
</evidence>
<dbReference type="PANTHER" id="PTHR35337:SF1">
    <property type="entry name" value="SLR1478 PROTEIN"/>
    <property type="match status" value="1"/>
</dbReference>
<dbReference type="Proteomes" id="UP000646749">
    <property type="component" value="Unassembled WGS sequence"/>
</dbReference>
<name>A0ABQ4DUD9_9ACTN</name>
<sequence length="333" mass="36116">MDSEHYGREPWGVELDLDAYTAEHDREWRRLAVLTRKYRLGADEADELIALYQRVATHLSVVRSRSPDPVLVARLSQLVLAARSRLAGRSGFSWAAVGRFFSTGFPLAVYRAWPWWTAVGAGFVLVAGFLMYWTAEHPETAAALIGEDAAAEAFEARFVGYYSEYAAPSFAFQLWTHNAWIAARCLASGILVVPVVYLLWQNALNIGVTGGVLAAYDRTDVFFSMITPHGLLELTGIFVAAGVGLRIGWAWIAPPRDLTRGQAVARAGRSGVLVAVGLVGLFAVAGLIEAFVTPAAVSTAIRVGVGVLAWLGFLGYVLYFGRRAATTHPPQGS</sequence>
<keyword evidence="3" id="KW-1185">Reference proteome</keyword>
<keyword evidence="1" id="KW-1133">Transmembrane helix</keyword>
<evidence type="ECO:0000313" key="2">
    <source>
        <dbReference type="EMBL" id="GIG86068.1"/>
    </source>
</evidence>
<keyword evidence="1" id="KW-0472">Membrane</keyword>
<feature type="transmembrane region" description="Helical" evidence="1">
    <location>
        <begin position="181"/>
        <end position="200"/>
    </location>
</feature>
<evidence type="ECO:0000256" key="1">
    <source>
        <dbReference type="SAM" id="Phobius"/>
    </source>
</evidence>
<feature type="transmembrane region" description="Helical" evidence="1">
    <location>
        <begin position="272"/>
        <end position="293"/>
    </location>
</feature>
<protein>
    <submittedName>
        <fullName evidence="2">Membrane protein</fullName>
    </submittedName>
</protein>
<accession>A0ABQ4DUD9</accession>
<organism evidence="2 3">
    <name type="scientific">Plantactinospora endophytica</name>
    <dbReference type="NCBI Taxonomy" id="673535"/>
    <lineage>
        <taxon>Bacteria</taxon>
        <taxon>Bacillati</taxon>
        <taxon>Actinomycetota</taxon>
        <taxon>Actinomycetes</taxon>
        <taxon>Micromonosporales</taxon>
        <taxon>Micromonosporaceae</taxon>
        <taxon>Plantactinospora</taxon>
    </lineage>
</organism>
<proteinExistence type="predicted"/>
<feature type="transmembrane region" description="Helical" evidence="1">
    <location>
        <begin position="299"/>
        <end position="319"/>
    </location>
</feature>
<dbReference type="InterPro" id="IPR002798">
    <property type="entry name" value="SpoIIM-like"/>
</dbReference>
<keyword evidence="1" id="KW-0812">Transmembrane</keyword>
<feature type="transmembrane region" description="Helical" evidence="1">
    <location>
        <begin position="231"/>
        <end position="252"/>
    </location>
</feature>
<dbReference type="EMBL" id="BONW01000002">
    <property type="protein sequence ID" value="GIG86068.1"/>
    <property type="molecule type" value="Genomic_DNA"/>
</dbReference>